<dbReference type="Pfam" id="PF02525">
    <property type="entry name" value="Flavodoxin_2"/>
    <property type="match status" value="1"/>
</dbReference>
<comment type="caution">
    <text evidence="4">The sequence shown here is derived from an EMBL/GenBank/DDBJ whole genome shotgun (WGS) entry which is preliminary data.</text>
</comment>
<evidence type="ECO:0000313" key="4">
    <source>
        <dbReference type="EMBL" id="RST89027.1"/>
    </source>
</evidence>
<dbReference type="InterPro" id="IPR051545">
    <property type="entry name" value="NAD(P)H_dehydrogenase_qn"/>
</dbReference>
<dbReference type="GO" id="GO:0005829">
    <property type="term" value="C:cytosol"/>
    <property type="evidence" value="ECO:0007669"/>
    <property type="project" value="TreeGrafter"/>
</dbReference>
<gene>
    <name evidence="4" type="ORF">C7P63_06970</name>
</gene>
<dbReference type="InterPro" id="IPR003680">
    <property type="entry name" value="Flavodoxin_fold"/>
</dbReference>
<dbReference type="InterPro" id="IPR029039">
    <property type="entry name" value="Flavoprotein-like_sf"/>
</dbReference>
<dbReference type="OrthoDB" id="9798454at2"/>
<dbReference type="AlphaFoldDB" id="A0A429Z5Q9"/>
<evidence type="ECO:0000259" key="3">
    <source>
        <dbReference type="Pfam" id="PF02525"/>
    </source>
</evidence>
<proteinExistence type="inferred from homology"/>
<dbReference type="Proteomes" id="UP000277864">
    <property type="component" value="Unassembled WGS sequence"/>
</dbReference>
<feature type="domain" description="Flavodoxin-like fold" evidence="3">
    <location>
        <begin position="1"/>
        <end position="178"/>
    </location>
</feature>
<reference evidence="4 5" key="1">
    <citation type="submission" date="2018-03" db="EMBL/GenBank/DDBJ databases">
        <authorList>
            <person name="Gulvik C.A."/>
        </authorList>
    </citation>
    <scope>NUCLEOTIDE SEQUENCE [LARGE SCALE GENOMIC DNA]</scope>
    <source>
        <strain evidence="4 5">JCM 31581</strain>
    </source>
</reference>
<accession>A0A429Z5Q9</accession>
<sequence>MHILTVVAHPRENSLTMDATKQFINGLKKKGHTVEVLDLYREEFDPVMIEKDEPDWSRGDLHYSKRVMEEIDRLNQADGLAFVFPIWWYSIPAIMKGYIDRVWQYNYAYGNHKLPHERIQWIGLVGGSKEGFEKRSYDKLVKHYLNIGLSQFVGVDTSRVNLLYGTLEASSEAEQKAYYTSWMNEAHQLGLEYDSFESEQDKIDY</sequence>
<organism evidence="4 5">
    <name type="scientific">Vagococcus humatus</name>
    <dbReference type="NCBI Taxonomy" id="1889241"/>
    <lineage>
        <taxon>Bacteria</taxon>
        <taxon>Bacillati</taxon>
        <taxon>Bacillota</taxon>
        <taxon>Bacilli</taxon>
        <taxon>Lactobacillales</taxon>
        <taxon>Enterococcaceae</taxon>
        <taxon>Vagococcus</taxon>
    </lineage>
</organism>
<comment type="similarity">
    <text evidence="1">Belongs to the NAD(P)H dehydrogenase (quinone) family.</text>
</comment>
<name>A0A429Z5Q9_9ENTE</name>
<dbReference type="RefSeq" id="WP_125943454.1">
    <property type="nucleotide sequence ID" value="NZ_PXZH01000003.1"/>
</dbReference>
<dbReference type="PANTHER" id="PTHR10204:SF34">
    <property type="entry name" value="NAD(P)H DEHYDROGENASE [QUINONE] 1 ISOFORM 1"/>
    <property type="match status" value="1"/>
</dbReference>
<evidence type="ECO:0000256" key="2">
    <source>
        <dbReference type="ARBA" id="ARBA00023002"/>
    </source>
</evidence>
<dbReference type="EMBL" id="PXZH01000003">
    <property type="protein sequence ID" value="RST89027.1"/>
    <property type="molecule type" value="Genomic_DNA"/>
</dbReference>
<dbReference type="GO" id="GO:0003955">
    <property type="term" value="F:NAD(P)H dehydrogenase (quinone) activity"/>
    <property type="evidence" value="ECO:0007669"/>
    <property type="project" value="TreeGrafter"/>
</dbReference>
<dbReference type="NCBIfam" id="NF007280">
    <property type="entry name" value="PRK09739.1"/>
    <property type="match status" value="1"/>
</dbReference>
<evidence type="ECO:0000313" key="5">
    <source>
        <dbReference type="Proteomes" id="UP000277864"/>
    </source>
</evidence>
<dbReference type="SUPFAM" id="SSF52218">
    <property type="entry name" value="Flavoproteins"/>
    <property type="match status" value="1"/>
</dbReference>
<keyword evidence="2" id="KW-0560">Oxidoreductase</keyword>
<dbReference type="PANTHER" id="PTHR10204">
    <property type="entry name" value="NAD P H OXIDOREDUCTASE-RELATED"/>
    <property type="match status" value="1"/>
</dbReference>
<protein>
    <submittedName>
        <fullName evidence="4">NAD(P)H dehydrogenase</fullName>
    </submittedName>
</protein>
<evidence type="ECO:0000256" key="1">
    <source>
        <dbReference type="ARBA" id="ARBA00006252"/>
    </source>
</evidence>
<dbReference type="Gene3D" id="3.40.50.360">
    <property type="match status" value="1"/>
</dbReference>
<keyword evidence="5" id="KW-1185">Reference proteome</keyword>